<feature type="compositionally biased region" description="Basic and acidic residues" evidence="1">
    <location>
        <begin position="860"/>
        <end position="917"/>
    </location>
</feature>
<evidence type="ECO:0000259" key="4">
    <source>
        <dbReference type="PROSITE" id="PS51745"/>
    </source>
</evidence>
<dbReference type="STRING" id="1754190.A0A1Y2CJV2"/>
<dbReference type="PANTHER" id="PTHR47339:SF1">
    <property type="entry name" value="CELL DIVISION CONTROL PROTEIN 24"/>
    <property type="match status" value="1"/>
</dbReference>
<evidence type="ECO:0000313" key="5">
    <source>
        <dbReference type="EMBL" id="ORY47134.1"/>
    </source>
</evidence>
<feature type="compositionally biased region" description="Low complexity" evidence="1">
    <location>
        <begin position="826"/>
        <end position="843"/>
    </location>
</feature>
<dbReference type="InterPro" id="IPR053026">
    <property type="entry name" value="CDC42_GEF"/>
</dbReference>
<dbReference type="GO" id="GO:0043332">
    <property type="term" value="C:mating projection tip"/>
    <property type="evidence" value="ECO:0007669"/>
    <property type="project" value="TreeGrafter"/>
</dbReference>
<dbReference type="InterPro" id="IPR000219">
    <property type="entry name" value="DH_dom"/>
</dbReference>
<dbReference type="SMART" id="SM00666">
    <property type="entry name" value="PB1"/>
    <property type="match status" value="1"/>
</dbReference>
<feature type="domain" description="PB1" evidence="4">
    <location>
        <begin position="1076"/>
        <end position="1158"/>
    </location>
</feature>
<evidence type="ECO:0000259" key="3">
    <source>
        <dbReference type="PROSITE" id="PS50010"/>
    </source>
</evidence>
<keyword evidence="6" id="KW-1185">Reference proteome</keyword>
<feature type="compositionally biased region" description="Low complexity" evidence="1">
    <location>
        <begin position="770"/>
        <end position="785"/>
    </location>
</feature>
<name>A0A1Y2CJV2_9FUNG</name>
<dbReference type="PROSITE" id="PS50003">
    <property type="entry name" value="PH_DOMAIN"/>
    <property type="match status" value="1"/>
</dbReference>
<feature type="domain" description="PH" evidence="2">
    <location>
        <begin position="369"/>
        <end position="483"/>
    </location>
</feature>
<dbReference type="PANTHER" id="PTHR47339">
    <property type="entry name" value="CELL DIVISION CONTROL PROTEIN 24"/>
    <property type="match status" value="1"/>
</dbReference>
<dbReference type="OrthoDB" id="1594986at2759"/>
<feature type="region of interest" description="Disordered" evidence="1">
    <location>
        <begin position="525"/>
        <end position="1070"/>
    </location>
</feature>
<dbReference type="GO" id="GO:0005634">
    <property type="term" value="C:nucleus"/>
    <property type="evidence" value="ECO:0007669"/>
    <property type="project" value="TreeGrafter"/>
</dbReference>
<evidence type="ECO:0000256" key="1">
    <source>
        <dbReference type="SAM" id="MobiDB-lite"/>
    </source>
</evidence>
<dbReference type="Gene3D" id="2.30.29.30">
    <property type="entry name" value="Pleckstrin-homology domain (PH domain)/Phosphotyrosine-binding domain (PTB)"/>
    <property type="match status" value="1"/>
</dbReference>
<accession>A0A1Y2CJV2</accession>
<protein>
    <recommendedName>
        <fullName evidence="7">DH domain-containing protein</fullName>
    </recommendedName>
</protein>
<dbReference type="GO" id="GO:0031106">
    <property type="term" value="P:septin ring organization"/>
    <property type="evidence" value="ECO:0007669"/>
    <property type="project" value="TreeGrafter"/>
</dbReference>
<evidence type="ECO:0000259" key="2">
    <source>
        <dbReference type="PROSITE" id="PS50003"/>
    </source>
</evidence>
<feature type="compositionally biased region" description="Low complexity" evidence="1">
    <location>
        <begin position="989"/>
        <end position="1011"/>
    </location>
</feature>
<gene>
    <name evidence="5" type="ORF">LY90DRAFT_457428</name>
</gene>
<dbReference type="GO" id="GO:0005085">
    <property type="term" value="F:guanyl-nucleotide exchange factor activity"/>
    <property type="evidence" value="ECO:0007669"/>
    <property type="project" value="InterPro"/>
</dbReference>
<dbReference type="Pfam" id="PF06395">
    <property type="entry name" value="CDC24"/>
    <property type="match status" value="1"/>
</dbReference>
<dbReference type="InterPro" id="IPR000270">
    <property type="entry name" value="PB1_dom"/>
</dbReference>
<dbReference type="Gene3D" id="1.10.418.10">
    <property type="entry name" value="Calponin-like domain"/>
    <property type="match status" value="1"/>
</dbReference>
<dbReference type="InterPro" id="IPR011993">
    <property type="entry name" value="PH-like_dom_sf"/>
</dbReference>
<dbReference type="Gene3D" id="3.10.20.90">
    <property type="entry name" value="Phosphatidylinositol 3-kinase Catalytic Subunit, Chain A, domain 1"/>
    <property type="match status" value="1"/>
</dbReference>
<dbReference type="Pfam" id="PF00621">
    <property type="entry name" value="RhoGEF"/>
    <property type="match status" value="1"/>
</dbReference>
<dbReference type="AlphaFoldDB" id="A0A1Y2CJV2"/>
<feature type="compositionally biased region" description="Pro residues" evidence="1">
    <location>
        <begin position="695"/>
        <end position="704"/>
    </location>
</feature>
<dbReference type="Gene3D" id="1.20.900.10">
    <property type="entry name" value="Dbl homology (DH) domain"/>
    <property type="match status" value="1"/>
</dbReference>
<feature type="compositionally biased region" description="Low complexity" evidence="1">
    <location>
        <begin position="593"/>
        <end position="629"/>
    </location>
</feature>
<dbReference type="SMART" id="SM00325">
    <property type="entry name" value="RhoGEF"/>
    <property type="match status" value="1"/>
</dbReference>
<dbReference type="SUPFAM" id="SSF48065">
    <property type="entry name" value="DBL homology domain (DH-domain)"/>
    <property type="match status" value="1"/>
</dbReference>
<dbReference type="EMBL" id="MCOG01000105">
    <property type="protein sequence ID" value="ORY47134.1"/>
    <property type="molecule type" value="Genomic_DNA"/>
</dbReference>
<evidence type="ECO:0000313" key="6">
    <source>
        <dbReference type="Proteomes" id="UP000193920"/>
    </source>
</evidence>
<dbReference type="Pfam" id="PF00564">
    <property type="entry name" value="PB1"/>
    <property type="match status" value="1"/>
</dbReference>
<dbReference type="SMART" id="SM00233">
    <property type="entry name" value="PH"/>
    <property type="match status" value="1"/>
</dbReference>
<feature type="compositionally biased region" description="Polar residues" evidence="1">
    <location>
        <begin position="749"/>
        <end position="761"/>
    </location>
</feature>
<dbReference type="InterPro" id="IPR001849">
    <property type="entry name" value="PH_domain"/>
</dbReference>
<dbReference type="PROSITE" id="PS51745">
    <property type="entry name" value="PB1"/>
    <property type="match status" value="1"/>
</dbReference>
<comment type="caution">
    <text evidence="5">The sequence shown here is derived from an EMBL/GenBank/DDBJ whole genome shotgun (WGS) entry which is preliminary data.</text>
</comment>
<feature type="compositionally biased region" description="Polar residues" evidence="1">
    <location>
        <begin position="657"/>
        <end position="668"/>
    </location>
</feature>
<dbReference type="SUPFAM" id="SSF50729">
    <property type="entry name" value="PH domain-like"/>
    <property type="match status" value="1"/>
</dbReference>
<evidence type="ECO:0008006" key="7">
    <source>
        <dbReference type="Google" id="ProtNLM"/>
    </source>
</evidence>
<dbReference type="Proteomes" id="UP000193920">
    <property type="component" value="Unassembled WGS sequence"/>
</dbReference>
<dbReference type="SUPFAM" id="SSF54277">
    <property type="entry name" value="CAD &amp; PB1 domains"/>
    <property type="match status" value="1"/>
</dbReference>
<organism evidence="5 6">
    <name type="scientific">Neocallimastix californiae</name>
    <dbReference type="NCBI Taxonomy" id="1754190"/>
    <lineage>
        <taxon>Eukaryota</taxon>
        <taxon>Fungi</taxon>
        <taxon>Fungi incertae sedis</taxon>
        <taxon>Chytridiomycota</taxon>
        <taxon>Chytridiomycota incertae sedis</taxon>
        <taxon>Neocallimastigomycetes</taxon>
        <taxon>Neocallimastigales</taxon>
        <taxon>Neocallimastigaceae</taxon>
        <taxon>Neocallimastix</taxon>
    </lineage>
</organism>
<dbReference type="PROSITE" id="PS50010">
    <property type="entry name" value="DH_2"/>
    <property type="match status" value="1"/>
</dbReference>
<dbReference type="GO" id="GO:0005737">
    <property type="term" value="C:cytoplasm"/>
    <property type="evidence" value="ECO:0007669"/>
    <property type="project" value="TreeGrafter"/>
</dbReference>
<dbReference type="CDD" id="cd00014">
    <property type="entry name" value="CH_SF"/>
    <property type="match status" value="1"/>
</dbReference>
<reference evidence="5 6" key="1">
    <citation type="submission" date="2016-08" db="EMBL/GenBank/DDBJ databases">
        <title>A Parts List for Fungal Cellulosomes Revealed by Comparative Genomics.</title>
        <authorList>
            <consortium name="DOE Joint Genome Institute"/>
            <person name="Haitjema C.H."/>
            <person name="Gilmore S.P."/>
            <person name="Henske J.K."/>
            <person name="Solomon K.V."/>
            <person name="De Groot R."/>
            <person name="Kuo A."/>
            <person name="Mondo S.J."/>
            <person name="Salamov A.A."/>
            <person name="Labutti K."/>
            <person name="Zhao Z."/>
            <person name="Chiniquy J."/>
            <person name="Barry K."/>
            <person name="Brewer H.M."/>
            <person name="Purvine S.O."/>
            <person name="Wright A.T."/>
            <person name="Boxma B."/>
            <person name="Van Alen T."/>
            <person name="Hackstein J.H."/>
            <person name="Baker S.E."/>
            <person name="Grigoriev I.V."/>
            <person name="O'Malley M.A."/>
        </authorList>
    </citation>
    <scope>NUCLEOTIDE SEQUENCE [LARGE SCALE GENOMIC DNA]</scope>
    <source>
        <strain evidence="5 6">G1</strain>
    </source>
</reference>
<dbReference type="CDD" id="cd00160">
    <property type="entry name" value="RhoGEF"/>
    <property type="match status" value="1"/>
</dbReference>
<dbReference type="InterPro" id="IPR035899">
    <property type="entry name" value="DBL_dom_sf"/>
</dbReference>
<dbReference type="GO" id="GO:0000935">
    <property type="term" value="C:division septum"/>
    <property type="evidence" value="ECO:0007669"/>
    <property type="project" value="TreeGrafter"/>
</dbReference>
<feature type="compositionally biased region" description="Low complexity" evidence="1">
    <location>
        <begin position="1019"/>
        <end position="1045"/>
    </location>
</feature>
<dbReference type="Pfam" id="PF15411">
    <property type="entry name" value="PH_10"/>
    <property type="match status" value="1"/>
</dbReference>
<feature type="domain" description="DH" evidence="3">
    <location>
        <begin position="171"/>
        <end position="345"/>
    </location>
</feature>
<sequence length="1177" mass="135346">MNIELPVAINARTNTESLYQQCLKLIEKIYPLDGFPEILFPDNDFSKISDPVKIIWDMCRLGYPLCLLYNILQPSTPLEVKQGDNMSKTNASKRSVFLFIQACRTDLHIPEDELFKITDIFKEDTNLFVKVVNVLNILIKAIEERGFYPQNTKPLPFNIPNSNEIESPKDNRAKLVAELLNTERAYVQDLERLHNYQLEAESKILSKEDSIILFSNLGELLDFQRKFLIHMEAALAVPTQEQRIGHLFSSMESGFKVYQIICANQDKAAKFALNNCEVLMSLASVMEPKYELPSYLIKPVQRICKYPLLLNELMKYDTKAGHPYCHELQQGLDAIKRVTKLTNEIKRQEENEVLTEDLKNNIQDWKSVKVNELGLLLLRGNFTISIGENEREYLIYLFQNMLLCCQEKKKKGKTKVSYILKGSIYISSVTRVSKAANIAVVNDSTFALKIYWSDKVVNQCIILKCISEEQIDRWVAQFEKLIEIEKQKKQGSTIKENYDYDNHYISRVNQVDGLFTDEEYENKSVHSTHSMYSKPTSRNHSMQPSPKNLSRSKSQPNIFNHVGNDFRNNSKNQDVPPVPSFPQEYSYGHKINDSYGSSSVNISNSSSLSHSNSSFSSSNNSMMSHKNISIYNNDNSSQDSLVAPQRTVSTHVKHNKSLNNMNLRNVSKYNEPDEYNLRPKSPSPNQSYRVKSSIPLPPTPPSNPSRPSLYHSKSNSNLDEDGNIINIPERKVSSNSKNHSRPSKINIEEYSNNKYGSTKASESYEKDEMSSLSPGSSHSNNLSSSINDREPSSPTQNAYYYPVRNQYPNGNSFYKRGDYNSENTSYNKSMNDYNGNNNDYNVSRNDKRSDMGGSNMYNGRKSEYANEGLEYERNKIHDHNRSRSRDLRSPRERNGYDRPDMEDYEHYGRRRDYREEDSYNMSNRSRSRSRPKNPNPLYRNPSNLNNGESFSRDSGNFEKDRPQPLSNERILRNQNSVSSLSYDVKKDSNNTNSNLSSNEDSNTNHNISPRVRPSPPNTPNSRPSTPSTRPTTPSSRPTTPNLSSRLNNMNIRRPSTPLTSNSYNNNNNTENLRSSYTKIKVSYKDQEFVIPAPSSGLTYRELLSKIERKIRLNDRNINDTRPLRIRYKDEDNDFVNITNDEDVLLAFEVSNKIWKFNKELNNESISSMAVNLFVDRK</sequence>
<proteinExistence type="predicted"/>
<feature type="compositionally biased region" description="Polar residues" evidence="1">
    <location>
        <begin position="525"/>
        <end position="558"/>
    </location>
</feature>
<dbReference type="InterPro" id="IPR010481">
    <property type="entry name" value="Cdc24/Scd1_N"/>
</dbReference>
<dbReference type="InterPro" id="IPR036872">
    <property type="entry name" value="CH_dom_sf"/>
</dbReference>
<feature type="compositionally biased region" description="Polar residues" evidence="1">
    <location>
        <begin position="940"/>
        <end position="954"/>
    </location>
</feature>
<dbReference type="GO" id="GO:0030010">
    <property type="term" value="P:establishment of cell polarity"/>
    <property type="evidence" value="ECO:0007669"/>
    <property type="project" value="TreeGrafter"/>
</dbReference>
<dbReference type="InterPro" id="IPR053793">
    <property type="entry name" value="PB1-like"/>
</dbReference>
<feature type="compositionally biased region" description="Polar residues" evidence="1">
    <location>
        <begin position="630"/>
        <end position="650"/>
    </location>
</feature>
<dbReference type="CDD" id="cd05992">
    <property type="entry name" value="PB1"/>
    <property type="match status" value="1"/>
</dbReference>
<feature type="compositionally biased region" description="Polar residues" evidence="1">
    <location>
        <begin position="972"/>
        <end position="981"/>
    </location>
</feature>
<feature type="compositionally biased region" description="Low complexity" evidence="1">
    <location>
        <begin position="1054"/>
        <end position="1070"/>
    </location>
</feature>